<feature type="compositionally biased region" description="Polar residues" evidence="3">
    <location>
        <begin position="467"/>
        <end position="477"/>
    </location>
</feature>
<dbReference type="AlphaFoldDB" id="A0A7S3VLL5"/>
<dbReference type="SMART" id="SM00360">
    <property type="entry name" value="RRM"/>
    <property type="match status" value="2"/>
</dbReference>
<evidence type="ECO:0000256" key="3">
    <source>
        <dbReference type="SAM" id="MobiDB-lite"/>
    </source>
</evidence>
<dbReference type="Gene3D" id="3.30.70.330">
    <property type="match status" value="2"/>
</dbReference>
<dbReference type="GO" id="GO:0003723">
    <property type="term" value="F:RNA binding"/>
    <property type="evidence" value="ECO:0007669"/>
    <property type="project" value="UniProtKB-UniRule"/>
</dbReference>
<evidence type="ECO:0000313" key="5">
    <source>
        <dbReference type="EMBL" id="CAE0493383.1"/>
    </source>
</evidence>
<dbReference type="InterPro" id="IPR000504">
    <property type="entry name" value="RRM_dom"/>
</dbReference>
<dbReference type="InterPro" id="IPR035979">
    <property type="entry name" value="RBD_domain_sf"/>
</dbReference>
<organism evidence="5">
    <name type="scientific">Dunaliella tertiolecta</name>
    <name type="common">Green alga</name>
    <dbReference type="NCBI Taxonomy" id="3047"/>
    <lineage>
        <taxon>Eukaryota</taxon>
        <taxon>Viridiplantae</taxon>
        <taxon>Chlorophyta</taxon>
        <taxon>core chlorophytes</taxon>
        <taxon>Chlorophyceae</taxon>
        <taxon>CS clade</taxon>
        <taxon>Chlamydomonadales</taxon>
        <taxon>Dunaliellaceae</taxon>
        <taxon>Dunaliella</taxon>
    </lineage>
</organism>
<dbReference type="InterPro" id="IPR012677">
    <property type="entry name" value="Nucleotide-bd_a/b_plait_sf"/>
</dbReference>
<proteinExistence type="predicted"/>
<keyword evidence="1 2" id="KW-0694">RNA-binding</keyword>
<dbReference type="EMBL" id="HBIP01014559">
    <property type="protein sequence ID" value="CAE0493383.1"/>
    <property type="molecule type" value="Transcribed_RNA"/>
</dbReference>
<feature type="compositionally biased region" description="Pro residues" evidence="3">
    <location>
        <begin position="129"/>
        <end position="139"/>
    </location>
</feature>
<dbReference type="Pfam" id="PF00076">
    <property type="entry name" value="RRM_1"/>
    <property type="match status" value="1"/>
</dbReference>
<feature type="region of interest" description="Disordered" evidence="3">
    <location>
        <begin position="117"/>
        <end position="149"/>
    </location>
</feature>
<protein>
    <recommendedName>
        <fullName evidence="4">RRM domain-containing protein</fullName>
    </recommendedName>
</protein>
<feature type="compositionally biased region" description="Low complexity" evidence="3">
    <location>
        <begin position="337"/>
        <end position="352"/>
    </location>
</feature>
<feature type="compositionally biased region" description="Low complexity" evidence="3">
    <location>
        <begin position="446"/>
        <end position="466"/>
    </location>
</feature>
<dbReference type="PANTHER" id="PTHR10501">
    <property type="entry name" value="U1 SMALL NUCLEAR RIBONUCLEOPROTEIN A/U2 SMALL NUCLEAR RIBONUCLEOPROTEIN B"/>
    <property type="match status" value="1"/>
</dbReference>
<feature type="compositionally biased region" description="Polar residues" evidence="3">
    <location>
        <begin position="1"/>
        <end position="14"/>
    </location>
</feature>
<feature type="domain" description="RRM" evidence="4">
    <location>
        <begin position="532"/>
        <end position="609"/>
    </location>
</feature>
<feature type="region of interest" description="Disordered" evidence="3">
    <location>
        <begin position="1"/>
        <end position="23"/>
    </location>
</feature>
<accession>A0A7S3VLL5</accession>
<reference evidence="5" key="1">
    <citation type="submission" date="2021-01" db="EMBL/GenBank/DDBJ databases">
        <authorList>
            <person name="Corre E."/>
            <person name="Pelletier E."/>
            <person name="Niang G."/>
            <person name="Scheremetjew M."/>
            <person name="Finn R."/>
            <person name="Kale V."/>
            <person name="Holt S."/>
            <person name="Cochrane G."/>
            <person name="Meng A."/>
            <person name="Brown T."/>
            <person name="Cohen L."/>
        </authorList>
    </citation>
    <scope>NUCLEOTIDE SEQUENCE</scope>
    <source>
        <strain evidence="5">CCMP1320</strain>
    </source>
</reference>
<feature type="compositionally biased region" description="Pro residues" evidence="3">
    <location>
        <begin position="372"/>
        <end position="388"/>
    </location>
</feature>
<dbReference type="SUPFAM" id="SSF54928">
    <property type="entry name" value="RNA-binding domain, RBD"/>
    <property type="match status" value="2"/>
</dbReference>
<dbReference type="PROSITE" id="PS50102">
    <property type="entry name" value="RRM"/>
    <property type="match status" value="1"/>
</dbReference>
<gene>
    <name evidence="5" type="ORF">DTER00134_LOCUS8456</name>
</gene>
<evidence type="ECO:0000259" key="4">
    <source>
        <dbReference type="PROSITE" id="PS50102"/>
    </source>
</evidence>
<feature type="compositionally biased region" description="Pro residues" evidence="3">
    <location>
        <begin position="321"/>
        <end position="336"/>
    </location>
</feature>
<evidence type="ECO:0000256" key="1">
    <source>
        <dbReference type="ARBA" id="ARBA00022884"/>
    </source>
</evidence>
<sequence>MDPNPSSAAATGQRAQPGMQQGPELLVPVGGRSRDVGTEDAVRTIFITGFPQGVKERELHNLVRYLPGYEASQMSMRGDLALGFVLFSSHWHARQAQDAIAGTPFEVLLPASLAPTSATAAGPSQLIPPTRPTSTPTPPSHRSEGAEAGEPLAATGEPLAAAREPVAEAPADSAATAVPAAIAEGGQEGSKGHPAAEHLAAIQGANDVKVTGGAQKGSAMEKEEGGTSIFEEMAAGAPESGSAAAAAEVATTAAAATAAKLQSEAASGAAIPGDGVETTKPGGRQTPVTIRLRCELARKNLHIKESDPSIHRPHRPLLLLPHPPSPYGQAPFPVPTPLSASLQSPAPSPASANLQVPVPASSSTSLGLAGVKPPPLPTTRPRAPPPARAPSATAAAFAAPSAVTHTVPSDVAPAIGGPSDYSWGMAGADVRLMGPSGHPLGTFLHQHQPYPQQQEQQHYQQQQQEQSQPVPFTSPSTGAPRHSQSAPLPYGPPSPSSSSTATVPRGRGGMIGLGGTMGFLPVTNRGDNPPCNTLFVGNLSDTVSEVELCQLFSAQPGYRQMKLVRGPKQVSCFVEFDDLISATTVHQALQGAVLATSERGGMRIQFSKNPYGRRTPHVADPMPAMPPTPMGPFYSSPSWAAAPIMPPHHMPHMPPY</sequence>
<feature type="region of interest" description="Disordered" evidence="3">
    <location>
        <begin position="305"/>
        <end position="396"/>
    </location>
</feature>
<evidence type="ECO:0000256" key="2">
    <source>
        <dbReference type="PROSITE-ProRule" id="PRU00176"/>
    </source>
</evidence>
<name>A0A7S3VLL5_DUNTE</name>
<feature type="region of interest" description="Disordered" evidence="3">
    <location>
        <begin position="265"/>
        <end position="286"/>
    </location>
</feature>
<feature type="region of interest" description="Disordered" evidence="3">
    <location>
        <begin position="434"/>
        <end position="510"/>
    </location>
</feature>